<proteinExistence type="predicted"/>
<protein>
    <submittedName>
        <fullName evidence="2">Uncharacterized protein</fullName>
    </submittedName>
</protein>
<dbReference type="EMBL" id="JBELQD010000078">
    <property type="protein sequence ID" value="MER2292100.1"/>
    <property type="molecule type" value="Genomic_DNA"/>
</dbReference>
<accession>A0ABV1RBN1</accession>
<dbReference type="RefSeq" id="WP_350381487.1">
    <property type="nucleotide sequence ID" value="NZ_JBELQD010000078.1"/>
</dbReference>
<evidence type="ECO:0000256" key="1">
    <source>
        <dbReference type="SAM" id="MobiDB-lite"/>
    </source>
</evidence>
<evidence type="ECO:0000313" key="2">
    <source>
        <dbReference type="EMBL" id="MER2292100.1"/>
    </source>
</evidence>
<dbReference type="Proteomes" id="UP001432995">
    <property type="component" value="Unassembled WGS sequence"/>
</dbReference>
<gene>
    <name evidence="2" type="ORF">ABS770_27975</name>
</gene>
<evidence type="ECO:0000313" key="3">
    <source>
        <dbReference type="Proteomes" id="UP001432995"/>
    </source>
</evidence>
<keyword evidence="3" id="KW-1185">Reference proteome</keyword>
<organism evidence="2 3">
    <name type="scientific">Methylobacterium brachiatum</name>
    <dbReference type="NCBI Taxonomy" id="269660"/>
    <lineage>
        <taxon>Bacteria</taxon>
        <taxon>Pseudomonadati</taxon>
        <taxon>Pseudomonadota</taxon>
        <taxon>Alphaproteobacteria</taxon>
        <taxon>Hyphomicrobiales</taxon>
        <taxon>Methylobacteriaceae</taxon>
        <taxon>Methylobacterium</taxon>
    </lineage>
</organism>
<sequence>MSVVDLARLLICLERCGLVIDPLPLCEALASALGAKRLLTGPELHVYWRAQRRPDDALQISAPKLTIGCGDEFTTPAGYTVRAFYESEPECDCGKERSDVAMLTIAPPAASRKAAKVRSTTARRHLRKYLGEPCGGRSPSRKPQPSPAA</sequence>
<reference evidence="2" key="1">
    <citation type="submission" date="2024-06" db="EMBL/GenBank/DDBJ databases">
        <authorList>
            <person name="Campbell A.G."/>
        </authorList>
    </citation>
    <scope>NUCLEOTIDE SEQUENCE</scope>
    <source>
        <strain evidence="2">EM17</strain>
    </source>
</reference>
<name>A0ABV1RBN1_9HYPH</name>
<feature type="region of interest" description="Disordered" evidence="1">
    <location>
        <begin position="128"/>
        <end position="149"/>
    </location>
</feature>
<comment type="caution">
    <text evidence="2">The sequence shown here is derived from an EMBL/GenBank/DDBJ whole genome shotgun (WGS) entry which is preliminary data.</text>
</comment>